<gene>
    <name evidence="1" type="ORF">TSIB3V08_LOCUS9940</name>
</gene>
<name>A0A7R9B3Z8_TIMSH</name>
<evidence type="ECO:0000313" key="1">
    <source>
        <dbReference type="EMBL" id="CAD7265911.1"/>
    </source>
</evidence>
<protein>
    <submittedName>
        <fullName evidence="1">Uncharacterized protein</fullName>
    </submittedName>
</protein>
<organism evidence="1">
    <name type="scientific">Timema shepardi</name>
    <name type="common">Walking stick</name>
    <dbReference type="NCBI Taxonomy" id="629360"/>
    <lineage>
        <taxon>Eukaryota</taxon>
        <taxon>Metazoa</taxon>
        <taxon>Ecdysozoa</taxon>
        <taxon>Arthropoda</taxon>
        <taxon>Hexapoda</taxon>
        <taxon>Insecta</taxon>
        <taxon>Pterygota</taxon>
        <taxon>Neoptera</taxon>
        <taxon>Polyneoptera</taxon>
        <taxon>Phasmatodea</taxon>
        <taxon>Timematodea</taxon>
        <taxon>Timematoidea</taxon>
        <taxon>Timematidae</taxon>
        <taxon>Timema</taxon>
    </lineage>
</organism>
<dbReference type="EMBL" id="OC006110">
    <property type="protein sequence ID" value="CAD7265911.1"/>
    <property type="molecule type" value="Genomic_DNA"/>
</dbReference>
<sequence length="388" mass="43463">MQLRSVLMHPSHVLESKGDSKLTLTRRRKITLVHPTEILGSSSKSWSDCEDRALDHVVTEGNVIAMDSATLQALNSVKILSHIVLMNKFLAIVISVKHKTSSLGTRLVVRARVFIPRMFLLSRTYISCLTIKRIECTRPITADAESVAAGIRNLINRWLFEMILNIGHMFVTSIKARDAPLGPLVYEILGAHDLCRPVLLYLSFNVCPGDCLDPVTSRGTDSRCRGLQEPGEVTFILYQEVNTTPPILLIHCTLLNTFLGGSEVLWRSETLAGMNTTPTILLGHKPVAVRYSGVLKHWLLSDEQHGNKSQRSARSRRQGERFYICTVGIDETWTRTKVTIRNMRGLSSCLESRHESSRFESSLDRKNRTPALNGEVKSIRTLGSPHQS</sequence>
<dbReference type="AlphaFoldDB" id="A0A7R9B3Z8"/>
<reference evidence="1" key="1">
    <citation type="submission" date="2020-11" db="EMBL/GenBank/DDBJ databases">
        <authorList>
            <person name="Tran Van P."/>
        </authorList>
    </citation>
    <scope>NUCLEOTIDE SEQUENCE</scope>
</reference>
<proteinExistence type="predicted"/>
<accession>A0A7R9B3Z8</accession>